<dbReference type="Pfam" id="PF08100">
    <property type="entry name" value="Dimerisation"/>
    <property type="match status" value="1"/>
</dbReference>
<evidence type="ECO:0000256" key="1">
    <source>
        <dbReference type="ARBA" id="ARBA00022603"/>
    </source>
</evidence>
<dbReference type="InterPro" id="IPR016461">
    <property type="entry name" value="COMT-like"/>
</dbReference>
<dbReference type="Gene3D" id="3.40.50.150">
    <property type="entry name" value="Vaccinia Virus protein VP39"/>
    <property type="match status" value="1"/>
</dbReference>
<dbReference type="PROSITE" id="PS51683">
    <property type="entry name" value="SAM_OMT_II"/>
    <property type="match status" value="1"/>
</dbReference>
<keyword evidence="1" id="KW-0489">Methyltransferase</keyword>
<dbReference type="InterPro" id="IPR012967">
    <property type="entry name" value="COMT_dimerisation"/>
</dbReference>
<evidence type="ECO:0000313" key="7">
    <source>
        <dbReference type="Proteomes" id="UP001164506"/>
    </source>
</evidence>
<dbReference type="InterPro" id="IPR001077">
    <property type="entry name" value="COMT_C"/>
</dbReference>
<dbReference type="InterPro" id="IPR029063">
    <property type="entry name" value="SAM-dependent_MTases_sf"/>
</dbReference>
<dbReference type="EMBL" id="CP084204">
    <property type="protein sequence ID" value="UZX21157.1"/>
    <property type="molecule type" value="Genomic_DNA"/>
</dbReference>
<dbReference type="PIRSF" id="PIRSF005739">
    <property type="entry name" value="O-mtase"/>
    <property type="match status" value="1"/>
</dbReference>
<evidence type="ECO:0000256" key="2">
    <source>
        <dbReference type="ARBA" id="ARBA00022679"/>
    </source>
</evidence>
<name>A0ABY6QV43_9ACTN</name>
<dbReference type="SUPFAM" id="SSF46785">
    <property type="entry name" value="Winged helix' DNA-binding domain"/>
    <property type="match status" value="1"/>
</dbReference>
<dbReference type="InterPro" id="IPR036388">
    <property type="entry name" value="WH-like_DNA-bd_sf"/>
</dbReference>
<evidence type="ECO:0000259" key="4">
    <source>
        <dbReference type="Pfam" id="PF00891"/>
    </source>
</evidence>
<reference evidence="6" key="1">
    <citation type="submission" date="2021-09" db="EMBL/GenBank/DDBJ databases">
        <title>Complete genome sequence and metabolic characterization of Streptomyces tanashiensis DSM 731 the producer of antibacterial Kalafungin and diverse secondary metabolites.</title>
        <authorList>
            <person name="Abbasi M.N."/>
            <person name="Anwar M.N."/>
            <person name="Alam K."/>
            <person name="Shoaib M."/>
            <person name="Lin Z."/>
            <person name="Hayat M."/>
            <person name="Ali M.I."/>
            <person name="Malik H.M.T."/>
            <person name="Ahmed I."/>
            <person name="Li A."/>
            <person name="Hailong Wang H."/>
            <person name="Zhang Y."/>
        </authorList>
    </citation>
    <scope>NUCLEOTIDE SEQUENCE</scope>
    <source>
        <strain evidence="6">Kala</strain>
    </source>
</reference>
<dbReference type="Gene3D" id="1.10.10.10">
    <property type="entry name" value="Winged helix-like DNA-binding domain superfamily/Winged helix DNA-binding domain"/>
    <property type="match status" value="1"/>
</dbReference>
<evidence type="ECO:0000313" key="6">
    <source>
        <dbReference type="EMBL" id="UZX21157.1"/>
    </source>
</evidence>
<dbReference type="SUPFAM" id="SSF53335">
    <property type="entry name" value="S-adenosyl-L-methionine-dependent methyltransferases"/>
    <property type="match status" value="1"/>
</dbReference>
<dbReference type="InterPro" id="IPR036390">
    <property type="entry name" value="WH_DNA-bd_sf"/>
</dbReference>
<dbReference type="Gene3D" id="1.10.287.1350">
    <property type="match status" value="1"/>
</dbReference>
<dbReference type="RefSeq" id="WP_189804570.1">
    <property type="nucleotide sequence ID" value="NZ_BMRZ01000010.1"/>
</dbReference>
<dbReference type="PANTHER" id="PTHR43712:SF2">
    <property type="entry name" value="O-METHYLTRANSFERASE CICE"/>
    <property type="match status" value="1"/>
</dbReference>
<dbReference type="PANTHER" id="PTHR43712">
    <property type="entry name" value="PUTATIVE (AFU_ORTHOLOGUE AFUA_4G14580)-RELATED"/>
    <property type="match status" value="1"/>
</dbReference>
<protein>
    <submittedName>
        <fullName evidence="6">Acetylserotonin O-methyltransferase</fullName>
    </submittedName>
</protein>
<feature type="domain" description="O-methyltransferase dimerisation" evidence="5">
    <location>
        <begin position="11"/>
        <end position="83"/>
    </location>
</feature>
<proteinExistence type="predicted"/>
<keyword evidence="3" id="KW-0949">S-adenosyl-L-methionine</keyword>
<dbReference type="Proteomes" id="UP001164506">
    <property type="component" value="Chromosome"/>
</dbReference>
<gene>
    <name evidence="6" type="ORF">LDH80_10680</name>
</gene>
<organism evidence="6 7">
    <name type="scientific">Streptomyces tanashiensis</name>
    <dbReference type="NCBI Taxonomy" id="67367"/>
    <lineage>
        <taxon>Bacteria</taxon>
        <taxon>Bacillati</taxon>
        <taxon>Actinomycetota</taxon>
        <taxon>Actinomycetes</taxon>
        <taxon>Kitasatosporales</taxon>
        <taxon>Streptomycetaceae</taxon>
        <taxon>Streptomyces</taxon>
    </lineage>
</organism>
<sequence length="339" mass="35996">MVRRLAEMSNLYTPWSLRTAVTLGLPDLIAEGPEGVLGVEELAKRSGTDTDALRRLTRHLANLGLFEEVRPDGLRLTELGEALRSTHPARMAHFLDQNDAFIRSNDAVIPAMADSIRTGAAAWGSVFGKDLWGSLAADPELSASFDRTMSQHADILGRRLAGIGEWSSVGSVVDVGGGSGQLLANILREHGHLKGTVVDLPDTVARAAAIFDAAGVSDRAEGVGRSFFEPLPAGADVYLLVHVLHNWPTGEAAKILRNCAEAAGGSGKVFVVDQVIALEGHAAPFISTQRDLCMLAMVGGQERTAEEFEALGEEAGLRLVQVTSLGPDGNSLLEFESRG</sequence>
<evidence type="ECO:0000256" key="3">
    <source>
        <dbReference type="ARBA" id="ARBA00022691"/>
    </source>
</evidence>
<keyword evidence="7" id="KW-1185">Reference proteome</keyword>
<dbReference type="GeneID" id="95599909"/>
<accession>A0ABY6QV43</accession>
<dbReference type="Pfam" id="PF00891">
    <property type="entry name" value="Methyltransf_2"/>
    <property type="match status" value="1"/>
</dbReference>
<keyword evidence="2" id="KW-0808">Transferase</keyword>
<evidence type="ECO:0000259" key="5">
    <source>
        <dbReference type="Pfam" id="PF08100"/>
    </source>
</evidence>
<feature type="domain" description="O-methyltransferase C-terminal" evidence="4">
    <location>
        <begin position="112"/>
        <end position="317"/>
    </location>
</feature>